<evidence type="ECO:0000256" key="2">
    <source>
        <dbReference type="SAM" id="MobiDB-lite"/>
    </source>
</evidence>
<keyword evidence="3" id="KW-0812">Transmembrane</keyword>
<keyword evidence="7" id="KW-1185">Reference proteome</keyword>
<keyword evidence="1" id="KW-0175">Coiled coil</keyword>
<dbReference type="PANTHER" id="PTHR35859:SF5">
    <property type="entry name" value="ION TRANSPORT DOMAIN-CONTAINING PROTEIN"/>
    <property type="match status" value="1"/>
</dbReference>
<dbReference type="InterPro" id="IPR056337">
    <property type="entry name" value="LHD_YVC1"/>
</dbReference>
<proteinExistence type="predicted"/>
<evidence type="ECO:0000313" key="7">
    <source>
        <dbReference type="Proteomes" id="UP000033140"/>
    </source>
</evidence>
<feature type="transmembrane region" description="Helical" evidence="3">
    <location>
        <begin position="524"/>
        <end position="541"/>
    </location>
</feature>
<dbReference type="Pfam" id="PF23317">
    <property type="entry name" value="YVC1_C"/>
    <property type="match status" value="1"/>
</dbReference>
<protein>
    <recommendedName>
        <fullName evidence="8">Ion transport domain-containing protein</fullName>
    </recommendedName>
</protein>
<reference evidence="6 7" key="2">
    <citation type="journal article" date="2014" name="J. Gen. Appl. Microbiol.">
        <title>The early diverging ascomycetous budding yeast Saitoella complicata has three histone deacetylases belonging to the Clr6, Hos2, and Rpd3 lineages.</title>
        <authorList>
            <person name="Nishida H."/>
            <person name="Matsumoto T."/>
            <person name="Kondo S."/>
            <person name="Hamamoto M."/>
            <person name="Yoshikawa H."/>
        </authorList>
    </citation>
    <scope>NUCLEOTIDE SEQUENCE [LARGE SCALE GENOMIC DNA]</scope>
    <source>
        <strain evidence="6 7">NRRL Y-17804</strain>
    </source>
</reference>
<dbReference type="STRING" id="698492.A0A0E9NFH7"/>
<feature type="compositionally biased region" description="Acidic residues" evidence="2">
    <location>
        <begin position="604"/>
        <end position="613"/>
    </location>
</feature>
<evidence type="ECO:0000259" key="4">
    <source>
        <dbReference type="Pfam" id="PF23190"/>
    </source>
</evidence>
<dbReference type="Pfam" id="PF23190">
    <property type="entry name" value="LHD_TRPY1"/>
    <property type="match status" value="1"/>
</dbReference>
<gene>
    <name evidence="6" type="ORF">G7K_2788-t1</name>
</gene>
<feature type="region of interest" description="Disordered" evidence="2">
    <location>
        <begin position="588"/>
        <end position="619"/>
    </location>
</feature>
<feature type="transmembrane region" description="Helical" evidence="3">
    <location>
        <begin position="242"/>
        <end position="261"/>
    </location>
</feature>
<dbReference type="EMBL" id="BACD03000016">
    <property type="protein sequence ID" value="GAO48617.1"/>
    <property type="molecule type" value="Genomic_DNA"/>
</dbReference>
<dbReference type="RefSeq" id="XP_019023104.1">
    <property type="nucleotide sequence ID" value="XM_019165495.1"/>
</dbReference>
<evidence type="ECO:0000313" key="6">
    <source>
        <dbReference type="EMBL" id="GAO48617.1"/>
    </source>
</evidence>
<feature type="domain" description="YVC1 N-terminal linker helical" evidence="4">
    <location>
        <begin position="29"/>
        <end position="204"/>
    </location>
</feature>
<dbReference type="InterPro" id="IPR056336">
    <property type="entry name" value="YVC1_C"/>
</dbReference>
<evidence type="ECO:0000256" key="1">
    <source>
        <dbReference type="SAM" id="Coils"/>
    </source>
</evidence>
<keyword evidence="3" id="KW-1133">Transmembrane helix</keyword>
<dbReference type="Proteomes" id="UP000033140">
    <property type="component" value="Unassembled WGS sequence"/>
</dbReference>
<dbReference type="OrthoDB" id="310870at2759"/>
<dbReference type="AlphaFoldDB" id="A0A0E9NFH7"/>
<feature type="transmembrane region" description="Helical" evidence="3">
    <location>
        <begin position="436"/>
        <end position="458"/>
    </location>
</feature>
<feature type="transmembrane region" description="Helical" evidence="3">
    <location>
        <begin position="297"/>
        <end position="317"/>
    </location>
</feature>
<feature type="coiled-coil region" evidence="1">
    <location>
        <begin position="619"/>
        <end position="646"/>
    </location>
</feature>
<keyword evidence="3" id="KW-0472">Membrane</keyword>
<evidence type="ECO:0000256" key="3">
    <source>
        <dbReference type="SAM" id="Phobius"/>
    </source>
</evidence>
<comment type="caution">
    <text evidence="6">The sequence shown here is derived from an EMBL/GenBank/DDBJ whole genome shotgun (WGS) entry which is preliminary data.</text>
</comment>
<feature type="transmembrane region" description="Helical" evidence="3">
    <location>
        <begin position="337"/>
        <end position="365"/>
    </location>
</feature>
<dbReference type="PANTHER" id="PTHR35859">
    <property type="entry name" value="NONSELECTIVE CATION CHANNEL PROTEIN"/>
    <property type="match status" value="1"/>
</dbReference>
<feature type="transmembrane region" description="Helical" evidence="3">
    <location>
        <begin position="377"/>
        <end position="398"/>
    </location>
</feature>
<sequence length="649" mass="73225">MAAILPPVYRRTSFPPFMQLTPISSSSPITEVISKLRASLRQAIDSSYAYDQLRTPPLSSQLIRPILRWLTKSKHPGIILALIWCKMEFDDRANGERNHDSARGWAAELLAIRLLSNYTPTGLINSLTTEFDPRDSTPATPATPPRLDDRAPLLAPGMIRSTSDISSNSVNALELAILAPAKHFLASSRVQEVLNAVWRGEVVFWTTMNVDSHKKAVFYKPHIHGRTLEELYSRLRVPRSRVLCETVNRVIFLALYLWVLAATPPEIGWLWKELVLLIWICGYVLDEVQAWRDNAGLWWGDLWWGADVGLCTIWFAWAGVRLFGLLGGEGYWGTATVAWNVLGLAAIILVPRCFSVFSLIPYFGILMPCLRRLTWDFLKFMILVAVIYVGFVITFCVLGRENFGIQRMSWILIRIFFGSSYVGFDEMYNINPVFGPTLMVIFVTVTQILLVTILIAILSNSFSTVMNNAREEYLFLFAATCIESTISDHLVVFFPPFNILTIILLRPFRLFLSHSSPSLRRMKLWLLFITHSAFVLLVAMWESLERRLPNRSANRPGLSKARTMTVEELLRSGDGGTPFRGGAGGIGFGIGLRGSRPLRSGTASEDETEDETQYQDGGIGELRERIGRVESELRLLREELMEAVGKRVD</sequence>
<feature type="transmembrane region" description="Helical" evidence="3">
    <location>
        <begin position="493"/>
        <end position="512"/>
    </location>
</feature>
<dbReference type="OMA" id="GYACEFV"/>
<feature type="domain" description="Calcium channel YVC1-like C-terminal transmembrane" evidence="5">
    <location>
        <begin position="251"/>
        <end position="516"/>
    </location>
</feature>
<evidence type="ECO:0008006" key="8">
    <source>
        <dbReference type="Google" id="ProtNLM"/>
    </source>
</evidence>
<accession>A0A0E9NFH7</accession>
<reference evidence="6 7" key="1">
    <citation type="journal article" date="2011" name="J. Gen. Appl. Microbiol.">
        <title>Draft genome sequencing of the enigmatic yeast Saitoella complicata.</title>
        <authorList>
            <person name="Nishida H."/>
            <person name="Hamamoto M."/>
            <person name="Sugiyama J."/>
        </authorList>
    </citation>
    <scope>NUCLEOTIDE SEQUENCE [LARGE SCALE GENOMIC DNA]</scope>
    <source>
        <strain evidence="6 7">NRRL Y-17804</strain>
    </source>
</reference>
<organism evidence="6 7">
    <name type="scientific">Saitoella complicata (strain BCRC 22490 / CBS 7301 / JCM 7358 / NBRC 10748 / NRRL Y-17804)</name>
    <dbReference type="NCBI Taxonomy" id="698492"/>
    <lineage>
        <taxon>Eukaryota</taxon>
        <taxon>Fungi</taxon>
        <taxon>Dikarya</taxon>
        <taxon>Ascomycota</taxon>
        <taxon>Taphrinomycotina</taxon>
        <taxon>Taphrinomycotina incertae sedis</taxon>
        <taxon>Saitoella</taxon>
    </lineage>
</organism>
<evidence type="ECO:0000259" key="5">
    <source>
        <dbReference type="Pfam" id="PF23317"/>
    </source>
</evidence>
<name>A0A0E9NFH7_SAICN</name>
<reference evidence="6 7" key="3">
    <citation type="journal article" date="2015" name="Genome Announc.">
        <title>Draft Genome Sequence of the Archiascomycetous Yeast Saitoella complicata.</title>
        <authorList>
            <person name="Yamauchi K."/>
            <person name="Kondo S."/>
            <person name="Hamamoto M."/>
            <person name="Takahashi Y."/>
            <person name="Ogura Y."/>
            <person name="Hayashi T."/>
            <person name="Nishida H."/>
        </authorList>
    </citation>
    <scope>NUCLEOTIDE SEQUENCE [LARGE SCALE GENOMIC DNA]</scope>
    <source>
        <strain evidence="6 7">NRRL Y-17804</strain>
    </source>
</reference>
<dbReference type="InterPro" id="IPR052971">
    <property type="entry name" value="TRP_calcium_channel"/>
</dbReference>